<dbReference type="NCBIfam" id="TIGR00251">
    <property type="entry name" value="DUF167 family protein"/>
    <property type="match status" value="1"/>
</dbReference>
<accession>A0A1W1V5T0</accession>
<dbReference type="AlphaFoldDB" id="A0A1W1V5T0"/>
<dbReference type="InterPro" id="IPR003746">
    <property type="entry name" value="DUF167"/>
</dbReference>
<reference evidence="3 4" key="1">
    <citation type="submission" date="2017-04" db="EMBL/GenBank/DDBJ databases">
        <authorList>
            <person name="Afonso C.L."/>
            <person name="Miller P.J."/>
            <person name="Scott M.A."/>
            <person name="Spackman E."/>
            <person name="Goraichik I."/>
            <person name="Dimitrov K.M."/>
            <person name="Suarez D.L."/>
            <person name="Swayne D.E."/>
        </authorList>
    </citation>
    <scope>NUCLEOTIDE SEQUENCE [LARGE SCALE GENOMIC DNA]</scope>
    <source>
        <strain evidence="3 4">DSM 11622</strain>
    </source>
</reference>
<comment type="similarity">
    <text evidence="1 2">Belongs to the UPF0235 family.</text>
</comment>
<dbReference type="Proteomes" id="UP000192266">
    <property type="component" value="Unassembled WGS sequence"/>
</dbReference>
<dbReference type="OrthoDB" id="885245at2"/>
<dbReference type="EMBL" id="FWWW01000051">
    <property type="protein sequence ID" value="SMB88645.1"/>
    <property type="molecule type" value="Genomic_DNA"/>
</dbReference>
<evidence type="ECO:0000313" key="3">
    <source>
        <dbReference type="EMBL" id="SMB88645.1"/>
    </source>
</evidence>
<sequence>MSVILHITAKPNARTNHLLVAANGELVVRIKAPAHAGQANTELAAYLAQVFGLSKSSVIILTGHTAPFKKIRLDGLTDEDCQRLLAQHQA</sequence>
<evidence type="ECO:0000313" key="4">
    <source>
        <dbReference type="Proteomes" id="UP000192266"/>
    </source>
</evidence>
<dbReference type="SUPFAM" id="SSF69786">
    <property type="entry name" value="YggU-like"/>
    <property type="match status" value="1"/>
</dbReference>
<organism evidence="3 4">
    <name type="scientific">Hymenobacter roseosalivarius DSM 11622</name>
    <dbReference type="NCBI Taxonomy" id="645990"/>
    <lineage>
        <taxon>Bacteria</taxon>
        <taxon>Pseudomonadati</taxon>
        <taxon>Bacteroidota</taxon>
        <taxon>Cytophagia</taxon>
        <taxon>Cytophagales</taxon>
        <taxon>Hymenobacteraceae</taxon>
        <taxon>Hymenobacter</taxon>
    </lineage>
</organism>
<dbReference type="SMART" id="SM01152">
    <property type="entry name" value="DUF167"/>
    <property type="match status" value="1"/>
</dbReference>
<gene>
    <name evidence="3" type="ORF">SAMN00120144_3457</name>
</gene>
<evidence type="ECO:0000256" key="1">
    <source>
        <dbReference type="ARBA" id="ARBA00010364"/>
    </source>
</evidence>
<dbReference type="Gene3D" id="3.30.1200.10">
    <property type="entry name" value="YggU-like"/>
    <property type="match status" value="1"/>
</dbReference>
<dbReference type="PANTHER" id="PTHR13420:SF7">
    <property type="entry name" value="UPF0235 PROTEIN C15ORF40"/>
    <property type="match status" value="1"/>
</dbReference>
<protein>
    <recommendedName>
        <fullName evidence="2">UPF0235 protein SAMN00120144_3457</fullName>
    </recommendedName>
</protein>
<evidence type="ECO:0000256" key="2">
    <source>
        <dbReference type="HAMAP-Rule" id="MF_00634"/>
    </source>
</evidence>
<name>A0A1W1V5T0_9BACT</name>
<dbReference type="HAMAP" id="MF_00634">
    <property type="entry name" value="UPF0235"/>
    <property type="match status" value="1"/>
</dbReference>
<dbReference type="RefSeq" id="WP_159451963.1">
    <property type="nucleotide sequence ID" value="NZ_FWWW01000051.1"/>
</dbReference>
<dbReference type="PANTHER" id="PTHR13420">
    <property type="entry name" value="UPF0235 PROTEIN C15ORF40"/>
    <property type="match status" value="1"/>
</dbReference>
<dbReference type="Pfam" id="PF02594">
    <property type="entry name" value="DUF167"/>
    <property type="match status" value="1"/>
</dbReference>
<dbReference type="GO" id="GO:0005737">
    <property type="term" value="C:cytoplasm"/>
    <property type="evidence" value="ECO:0007669"/>
    <property type="project" value="TreeGrafter"/>
</dbReference>
<keyword evidence="4" id="KW-1185">Reference proteome</keyword>
<proteinExistence type="inferred from homology"/>
<dbReference type="InterPro" id="IPR036591">
    <property type="entry name" value="YggU-like_sf"/>
</dbReference>
<dbReference type="STRING" id="645990.SAMN00120144_3457"/>